<dbReference type="HOGENOM" id="CLU_1523177_0_0_4"/>
<name>W0V0X6_9BURK</name>
<keyword evidence="2" id="KW-1185">Reference proteome</keyword>
<dbReference type="AlphaFoldDB" id="W0V0X6"/>
<protein>
    <submittedName>
        <fullName evidence="1">Uncharacterized protein</fullName>
    </submittedName>
</protein>
<dbReference type="eggNOG" id="ENOG502ZKS3">
    <property type="taxonomic scope" value="Bacteria"/>
</dbReference>
<evidence type="ECO:0000313" key="1">
    <source>
        <dbReference type="EMBL" id="CDG82464.1"/>
    </source>
</evidence>
<dbReference type="Proteomes" id="UP000027604">
    <property type="component" value="Chromosome I"/>
</dbReference>
<proteinExistence type="predicted"/>
<dbReference type="KEGG" id="jag:GJA_1828"/>
<dbReference type="EMBL" id="HG322949">
    <property type="protein sequence ID" value="CDG82464.1"/>
    <property type="molecule type" value="Genomic_DNA"/>
</dbReference>
<organism evidence="1 2">
    <name type="scientific">Janthinobacterium agaricidamnosum NBRC 102515 = DSM 9628</name>
    <dbReference type="NCBI Taxonomy" id="1349767"/>
    <lineage>
        <taxon>Bacteria</taxon>
        <taxon>Pseudomonadati</taxon>
        <taxon>Pseudomonadota</taxon>
        <taxon>Betaproteobacteria</taxon>
        <taxon>Burkholderiales</taxon>
        <taxon>Oxalobacteraceae</taxon>
        <taxon>Janthinobacterium</taxon>
    </lineage>
</organism>
<accession>W0V0X6</accession>
<reference evidence="1 2" key="1">
    <citation type="journal article" date="2015" name="Genome Announc.">
        <title>Genome Sequence of Mushroom Soft-Rot Pathogen Janthinobacterium agaricidamnosum.</title>
        <authorList>
            <person name="Graupner K."/>
            <person name="Lackner G."/>
            <person name="Hertweck C."/>
        </authorList>
    </citation>
    <scope>NUCLEOTIDE SEQUENCE [LARGE SCALE GENOMIC DNA]</scope>
    <source>
        <strain evidence="2">NBRC 102515 / DSM 9628</strain>
    </source>
</reference>
<sequence length="176" mass="19918">MAEQNTFADYAAKNERWRKELHIPPYAQYADQLDIARQVIDDLSMEDPEKYEQFVAEALEAGATEEDERESAAPLSQAERIKQELRDIAPGTYLMLHGHYGNAINATIEQGKLVSVDWERGTVKLHSTVYNNDLTVRIDQISYIDASRSGSGARGSVQQADLRRVGNDWYRGSQKL</sequence>
<dbReference type="OrthoDB" id="6918191at2"/>
<gene>
    <name evidence="1" type="ORF">GJA_1828</name>
</gene>
<dbReference type="PATRIC" id="fig|1349767.4.peg.3601"/>
<evidence type="ECO:0000313" key="2">
    <source>
        <dbReference type="Proteomes" id="UP000027604"/>
    </source>
</evidence>
<dbReference type="RefSeq" id="WP_051780502.1">
    <property type="nucleotide sequence ID" value="NZ_BCTH01000004.1"/>
</dbReference>